<gene>
    <name evidence="1" type="ORF">IC230_21785</name>
</gene>
<organism evidence="1 2">
    <name type="scientific">Spirosoma validum</name>
    <dbReference type="NCBI Taxonomy" id="2771355"/>
    <lineage>
        <taxon>Bacteria</taxon>
        <taxon>Pseudomonadati</taxon>
        <taxon>Bacteroidota</taxon>
        <taxon>Cytophagia</taxon>
        <taxon>Cytophagales</taxon>
        <taxon>Cytophagaceae</taxon>
        <taxon>Spirosoma</taxon>
    </lineage>
</organism>
<accession>A0A927B536</accession>
<evidence type="ECO:0000313" key="2">
    <source>
        <dbReference type="Proteomes" id="UP000653797"/>
    </source>
</evidence>
<comment type="caution">
    <text evidence="1">The sequence shown here is derived from an EMBL/GenBank/DDBJ whole genome shotgun (WGS) entry which is preliminary data.</text>
</comment>
<dbReference type="AlphaFoldDB" id="A0A927B536"/>
<sequence length="123" mass="13557">MKALIRLILLIVIVGGIVLYVVSRQNNTSFTPQTIDLAVDCSDLANVLVTSTVNVEVRNLSSRSHSDISVQVRAFDDNGTMLKEKYTTFSRTLLPNSQFDKPVTLPAETKRCDCKIVSSQPGK</sequence>
<evidence type="ECO:0000313" key="1">
    <source>
        <dbReference type="EMBL" id="MBD2755549.1"/>
    </source>
</evidence>
<dbReference type="Proteomes" id="UP000653797">
    <property type="component" value="Unassembled WGS sequence"/>
</dbReference>
<name>A0A927B536_9BACT</name>
<keyword evidence="2" id="KW-1185">Reference proteome</keyword>
<reference evidence="1" key="1">
    <citation type="submission" date="2020-09" db="EMBL/GenBank/DDBJ databases">
        <authorList>
            <person name="Kim M.K."/>
        </authorList>
    </citation>
    <scope>NUCLEOTIDE SEQUENCE</scope>
    <source>
        <strain evidence="1">BT704</strain>
    </source>
</reference>
<proteinExistence type="predicted"/>
<dbReference type="EMBL" id="JACXAA010000008">
    <property type="protein sequence ID" value="MBD2755549.1"/>
    <property type="molecule type" value="Genomic_DNA"/>
</dbReference>
<dbReference type="RefSeq" id="WP_191041160.1">
    <property type="nucleotide sequence ID" value="NZ_JACXAA010000008.1"/>
</dbReference>
<protein>
    <submittedName>
        <fullName evidence="1">Uncharacterized protein</fullName>
    </submittedName>
</protein>